<sequence>MSKLLTVFGATGNQGGSVIKAVLADPVLSKTFKIRGITRDTSKPSAQALAAKGVEVVAADMSSKESIAPAVDGAHTVFLSTNFWESMSADVEVGQGKAVADASKAAGVKHLIFSSLIHVKEASKGRLTHVTHFDGKADIEKYIRDSGIPSTFVLPGFFMSNLFSSFTKNDDGSFTYALPIDGDKGQLPIFDPVADTGKFVKAAIKQFPSTDGKQIHAATEYITPKRLMSEFSEVIGKPANFVQVPGDTYKSFLPPAIAEELYENMLLLEDPGYYAGADLKPSLALLDENDKPTTWKGFVEANKDKWLK</sequence>
<dbReference type="Proteomes" id="UP000029964">
    <property type="component" value="Unassembled WGS sequence"/>
</dbReference>
<dbReference type="InterPro" id="IPR051164">
    <property type="entry name" value="NmrA-like_oxidored"/>
</dbReference>
<dbReference type="HOGENOM" id="CLU_007383_8_1_1"/>
<dbReference type="SUPFAM" id="SSF51735">
    <property type="entry name" value="NAD(P)-binding Rossmann-fold domains"/>
    <property type="match status" value="1"/>
</dbReference>
<dbReference type="GO" id="GO:0005634">
    <property type="term" value="C:nucleus"/>
    <property type="evidence" value="ECO:0007669"/>
    <property type="project" value="UniProtKB-SubCell"/>
</dbReference>
<evidence type="ECO:0000256" key="6">
    <source>
        <dbReference type="ARBA" id="ARBA00023242"/>
    </source>
</evidence>
<evidence type="ECO:0000256" key="1">
    <source>
        <dbReference type="ARBA" id="ARBA00004123"/>
    </source>
</evidence>
<evidence type="ECO:0000256" key="7">
    <source>
        <dbReference type="ARBA" id="ARBA00040296"/>
    </source>
</evidence>
<dbReference type="GO" id="GO:0048471">
    <property type="term" value="C:perinuclear region of cytoplasm"/>
    <property type="evidence" value="ECO:0007669"/>
    <property type="project" value="UniProtKB-SubCell"/>
</dbReference>
<reference evidence="10" key="1">
    <citation type="journal article" date="2014" name="Genome Announc.">
        <title>Genome sequence and annotation of Acremonium chrysogenum, producer of the beta-lactam antibiotic cephalosporin C.</title>
        <authorList>
            <person name="Terfehr D."/>
            <person name="Dahlmann T.A."/>
            <person name="Specht T."/>
            <person name="Zadra I."/>
            <person name="Kuernsteiner H."/>
            <person name="Kueck U."/>
        </authorList>
    </citation>
    <scope>NUCLEOTIDE SEQUENCE [LARGE SCALE GENOMIC DNA]</scope>
    <source>
        <strain evidence="10">ATCC 11550 / CBS 779.69 / DSM 880 / IAM 14645 / JCM 23072 / IMI 49137</strain>
    </source>
</reference>
<keyword evidence="4" id="KW-0963">Cytoplasm</keyword>
<dbReference type="AlphaFoldDB" id="A0A086TDF8"/>
<name>A0A086TDF8_HAPC1</name>
<dbReference type="InterPro" id="IPR036291">
    <property type="entry name" value="NAD(P)-bd_dom_sf"/>
</dbReference>
<dbReference type="PANTHER" id="PTHR42748:SF31">
    <property type="entry name" value="NMRA-LIKE DOMAIN-CONTAINING PROTEIN-RELATED"/>
    <property type="match status" value="1"/>
</dbReference>
<evidence type="ECO:0000256" key="4">
    <source>
        <dbReference type="ARBA" id="ARBA00022490"/>
    </source>
</evidence>
<dbReference type="PANTHER" id="PTHR42748">
    <property type="entry name" value="NITROGEN METABOLITE REPRESSION PROTEIN NMRA FAMILY MEMBER"/>
    <property type="match status" value="1"/>
</dbReference>
<comment type="subcellular location">
    <subcellularLocation>
        <location evidence="2">Cytoplasm</location>
        <location evidence="2">Perinuclear region</location>
    </subcellularLocation>
    <subcellularLocation>
        <location evidence="1">Nucleus</location>
    </subcellularLocation>
</comment>
<keyword evidence="6" id="KW-0539">Nucleus</keyword>
<keyword evidence="5" id="KW-0521">NADP</keyword>
<dbReference type="Gene3D" id="3.90.25.10">
    <property type="entry name" value="UDP-galactose 4-epimerase, domain 1"/>
    <property type="match status" value="1"/>
</dbReference>
<evidence type="ECO:0000313" key="9">
    <source>
        <dbReference type="EMBL" id="KFH47390.1"/>
    </source>
</evidence>
<feature type="domain" description="NmrA-like" evidence="8">
    <location>
        <begin position="1"/>
        <end position="298"/>
    </location>
</feature>
<gene>
    <name evidence="9" type="ORF">ACRE_017970</name>
</gene>
<evidence type="ECO:0000256" key="2">
    <source>
        <dbReference type="ARBA" id="ARBA00004556"/>
    </source>
</evidence>
<dbReference type="Pfam" id="PF05368">
    <property type="entry name" value="NmrA"/>
    <property type="match status" value="1"/>
</dbReference>
<organism evidence="9 10">
    <name type="scientific">Hapsidospora chrysogenum (strain ATCC 11550 / CBS 779.69 / DSM 880 / IAM 14645 / JCM 23072 / IMI 49137)</name>
    <name type="common">Acremonium chrysogenum</name>
    <dbReference type="NCBI Taxonomy" id="857340"/>
    <lineage>
        <taxon>Eukaryota</taxon>
        <taxon>Fungi</taxon>
        <taxon>Dikarya</taxon>
        <taxon>Ascomycota</taxon>
        <taxon>Pezizomycotina</taxon>
        <taxon>Sordariomycetes</taxon>
        <taxon>Hypocreomycetidae</taxon>
        <taxon>Hypocreales</taxon>
        <taxon>Bionectriaceae</taxon>
        <taxon>Hapsidospora</taxon>
    </lineage>
</organism>
<evidence type="ECO:0000256" key="5">
    <source>
        <dbReference type="ARBA" id="ARBA00022857"/>
    </source>
</evidence>
<comment type="caution">
    <text evidence="9">The sequence shown here is derived from an EMBL/GenBank/DDBJ whole genome shotgun (WGS) entry which is preliminary data.</text>
</comment>
<dbReference type="OrthoDB" id="300709at2759"/>
<protein>
    <recommendedName>
        <fullName evidence="7">NmrA-like family domain-containing protein 1</fullName>
    </recommendedName>
</protein>
<evidence type="ECO:0000259" key="8">
    <source>
        <dbReference type="Pfam" id="PF05368"/>
    </source>
</evidence>
<keyword evidence="10" id="KW-1185">Reference proteome</keyword>
<dbReference type="EMBL" id="JPKY01000010">
    <property type="protein sequence ID" value="KFH47390.1"/>
    <property type="molecule type" value="Genomic_DNA"/>
</dbReference>
<evidence type="ECO:0000313" key="10">
    <source>
        <dbReference type="Proteomes" id="UP000029964"/>
    </source>
</evidence>
<proteinExistence type="inferred from homology"/>
<dbReference type="CDD" id="cd05251">
    <property type="entry name" value="NmrA_like_SDR_a"/>
    <property type="match status" value="1"/>
</dbReference>
<comment type="similarity">
    <text evidence="3">Belongs to the NmrA-type oxidoreductase family.</text>
</comment>
<accession>A0A086TDF8</accession>
<dbReference type="FunFam" id="3.40.50.720:FF:000181">
    <property type="entry name" value="NmrA-like family domain-containing protein 1"/>
    <property type="match status" value="1"/>
</dbReference>
<evidence type="ECO:0000256" key="3">
    <source>
        <dbReference type="ARBA" id="ARBA00006328"/>
    </source>
</evidence>
<dbReference type="STRING" id="857340.A0A086TDF8"/>
<dbReference type="InterPro" id="IPR008030">
    <property type="entry name" value="NmrA-like"/>
</dbReference>
<dbReference type="Gene3D" id="3.40.50.720">
    <property type="entry name" value="NAD(P)-binding Rossmann-like Domain"/>
    <property type="match status" value="1"/>
</dbReference>